<evidence type="ECO:0000259" key="1">
    <source>
        <dbReference type="Pfam" id="PF00534"/>
    </source>
</evidence>
<dbReference type="InterPro" id="IPR001296">
    <property type="entry name" value="Glyco_trans_1"/>
</dbReference>
<gene>
    <name evidence="3" type="ORF">SAMN05421677_10652</name>
</gene>
<dbReference type="RefSeq" id="WP_208599170.1">
    <property type="nucleotide sequence ID" value="NZ_FNIZ01000006.1"/>
</dbReference>
<accession>A0A1H0KLE9</accession>
<dbReference type="InterPro" id="IPR050194">
    <property type="entry name" value="Glycosyltransferase_grp1"/>
</dbReference>
<dbReference type="InterPro" id="IPR028098">
    <property type="entry name" value="Glyco_trans_4-like_N"/>
</dbReference>
<keyword evidence="3" id="KW-0808">Transferase</keyword>
<reference evidence="4" key="1">
    <citation type="submission" date="2016-10" db="EMBL/GenBank/DDBJ databases">
        <authorList>
            <person name="Varghese N."/>
            <person name="Submissions S."/>
        </authorList>
    </citation>
    <scope>NUCLEOTIDE SEQUENCE [LARGE SCALE GENOMIC DNA]</scope>
    <source>
        <strain evidence="4">CGMCC 1.3703</strain>
    </source>
</reference>
<keyword evidence="4" id="KW-1185">Reference proteome</keyword>
<evidence type="ECO:0000313" key="3">
    <source>
        <dbReference type="EMBL" id="SDO56592.1"/>
    </source>
</evidence>
<dbReference type="PANTHER" id="PTHR45947">
    <property type="entry name" value="SULFOQUINOVOSYL TRANSFERASE SQD2"/>
    <property type="match status" value="1"/>
</dbReference>
<dbReference type="Pfam" id="PF00534">
    <property type="entry name" value="Glycos_transf_1"/>
    <property type="match status" value="1"/>
</dbReference>
<dbReference type="STRING" id="240303.SAMN05421677_10652"/>
<proteinExistence type="predicted"/>
<dbReference type="SUPFAM" id="SSF53756">
    <property type="entry name" value="UDP-Glycosyltransferase/glycogen phosphorylase"/>
    <property type="match status" value="1"/>
</dbReference>
<sequence>MSKRVLVISNMYPSRKNPTYGIFVKNQVEALKKKGLKIDIAVNRDNRGGKVNLLKKYGLWLLKTLSKLPSGRNYDVVHAHYIFPSGLPALLFKKLFGTKLVVTSHGGDLDQMAKKNKWIRKMTGYILKEADHVIVVGEALKEEVIQGFGIAESSVSVINMGVNRNVFAPRPKEATKQELGLSTEDRHILFVGNLIEAKGLRELLVAFQSLNEKSEDLELHIVGSKKSDSYLQELKSSIHSDQKDRVHFHGTKDQATVGKWMAAADLFVLPSHIEGFGLVALEAMSAHTPVVASDVGGLSYLLKDGAGELVHPKDAQSLEEGMAKVLNDASLREARVQRGEQLAQENDEEVMLERIINIYTQ</sequence>
<name>A0A1H0KLE9_HALAD</name>
<dbReference type="Gene3D" id="3.40.50.2000">
    <property type="entry name" value="Glycogen Phosphorylase B"/>
    <property type="match status" value="2"/>
</dbReference>
<dbReference type="Proteomes" id="UP000198860">
    <property type="component" value="Unassembled WGS sequence"/>
</dbReference>
<dbReference type="AlphaFoldDB" id="A0A1H0KLE9"/>
<evidence type="ECO:0000313" key="4">
    <source>
        <dbReference type="Proteomes" id="UP000198860"/>
    </source>
</evidence>
<dbReference type="EMBL" id="FNIZ01000006">
    <property type="protein sequence ID" value="SDO56592.1"/>
    <property type="molecule type" value="Genomic_DNA"/>
</dbReference>
<feature type="domain" description="Glycosyltransferase subfamily 4-like N-terminal" evidence="2">
    <location>
        <begin position="26"/>
        <end position="164"/>
    </location>
</feature>
<feature type="domain" description="Glycosyl transferase family 1" evidence="1">
    <location>
        <begin position="172"/>
        <end position="340"/>
    </location>
</feature>
<organism evidence="3 4">
    <name type="scientific">Halobacillus aidingensis</name>
    <dbReference type="NCBI Taxonomy" id="240303"/>
    <lineage>
        <taxon>Bacteria</taxon>
        <taxon>Bacillati</taxon>
        <taxon>Bacillota</taxon>
        <taxon>Bacilli</taxon>
        <taxon>Bacillales</taxon>
        <taxon>Bacillaceae</taxon>
        <taxon>Halobacillus</taxon>
    </lineage>
</organism>
<dbReference type="Pfam" id="PF13439">
    <property type="entry name" value="Glyco_transf_4"/>
    <property type="match status" value="1"/>
</dbReference>
<dbReference type="PANTHER" id="PTHR45947:SF3">
    <property type="entry name" value="SULFOQUINOVOSYL TRANSFERASE SQD2"/>
    <property type="match status" value="1"/>
</dbReference>
<protein>
    <submittedName>
        <fullName evidence="3">Glycosyltransferase involved in cell wall bisynthesis</fullName>
    </submittedName>
</protein>
<evidence type="ECO:0000259" key="2">
    <source>
        <dbReference type="Pfam" id="PF13439"/>
    </source>
</evidence>
<dbReference type="GO" id="GO:0016757">
    <property type="term" value="F:glycosyltransferase activity"/>
    <property type="evidence" value="ECO:0007669"/>
    <property type="project" value="InterPro"/>
</dbReference>